<sequence length="189" mass="20013">MSREQLINSAVATALEVVDNVEPDQLGAPTPCPDWNVRQLVNHLLFWGPSLAGAARKEPVPPPAESEADVDLTTGDWAAALATGLKSTAAAWSEPEAWTGTTSVGSPQQLPATMIGAMVLGETVVHTWDLARATGQSPTWDRELLEFVHADLVETAAMGREMGLYGPEVPVPSDAPLIDRVLGLTGRTP</sequence>
<proteinExistence type="predicted"/>
<keyword evidence="3" id="KW-1185">Reference proteome</keyword>
<dbReference type="Proteomes" id="UP001597168">
    <property type="component" value="Unassembled WGS sequence"/>
</dbReference>
<dbReference type="InterPro" id="IPR024344">
    <property type="entry name" value="MDMPI_metal-binding"/>
</dbReference>
<evidence type="ECO:0000313" key="2">
    <source>
        <dbReference type="EMBL" id="MFD1148100.1"/>
    </source>
</evidence>
<dbReference type="NCBIfam" id="TIGR03083">
    <property type="entry name" value="maleylpyruvate isomerase family mycothiol-dependent enzyme"/>
    <property type="match status" value="1"/>
</dbReference>
<protein>
    <submittedName>
        <fullName evidence="2">TIGR03086 family metal-binding protein</fullName>
    </submittedName>
</protein>
<dbReference type="SUPFAM" id="SSF109854">
    <property type="entry name" value="DinB/YfiT-like putative metalloenzymes"/>
    <property type="match status" value="1"/>
</dbReference>
<feature type="domain" description="Mycothiol-dependent maleylpyruvate isomerase metal-binding" evidence="1">
    <location>
        <begin position="13"/>
        <end position="131"/>
    </location>
</feature>
<dbReference type="InterPro" id="IPR017517">
    <property type="entry name" value="Maleyloyr_isom"/>
</dbReference>
<dbReference type="InterPro" id="IPR034660">
    <property type="entry name" value="DinB/YfiT-like"/>
</dbReference>
<dbReference type="NCBIfam" id="TIGR03086">
    <property type="entry name" value="TIGR03086 family metal-binding protein"/>
    <property type="match status" value="1"/>
</dbReference>
<dbReference type="Pfam" id="PF11716">
    <property type="entry name" value="MDMPI_N"/>
    <property type="match status" value="1"/>
</dbReference>
<name>A0ABW3QTZ2_9PSEU</name>
<dbReference type="InterPro" id="IPR017520">
    <property type="entry name" value="CHP03086"/>
</dbReference>
<evidence type="ECO:0000313" key="3">
    <source>
        <dbReference type="Proteomes" id="UP001597168"/>
    </source>
</evidence>
<dbReference type="Gene3D" id="1.20.120.450">
    <property type="entry name" value="dinb family like domain"/>
    <property type="match status" value="1"/>
</dbReference>
<dbReference type="EMBL" id="JBHTLK010000055">
    <property type="protein sequence ID" value="MFD1148100.1"/>
    <property type="molecule type" value="Genomic_DNA"/>
</dbReference>
<evidence type="ECO:0000259" key="1">
    <source>
        <dbReference type="Pfam" id="PF11716"/>
    </source>
</evidence>
<comment type="caution">
    <text evidence="2">The sequence shown here is derived from an EMBL/GenBank/DDBJ whole genome shotgun (WGS) entry which is preliminary data.</text>
</comment>
<organism evidence="2 3">
    <name type="scientific">Saccharothrix hoggarensis</name>
    <dbReference type="NCBI Taxonomy" id="913853"/>
    <lineage>
        <taxon>Bacteria</taxon>
        <taxon>Bacillati</taxon>
        <taxon>Actinomycetota</taxon>
        <taxon>Actinomycetes</taxon>
        <taxon>Pseudonocardiales</taxon>
        <taxon>Pseudonocardiaceae</taxon>
        <taxon>Saccharothrix</taxon>
    </lineage>
</organism>
<gene>
    <name evidence="2" type="ORF">ACFQ3T_13280</name>
</gene>
<accession>A0ABW3QTZ2</accession>
<reference evidence="3" key="1">
    <citation type="journal article" date="2019" name="Int. J. Syst. Evol. Microbiol.">
        <title>The Global Catalogue of Microorganisms (GCM) 10K type strain sequencing project: providing services to taxonomists for standard genome sequencing and annotation.</title>
        <authorList>
            <consortium name="The Broad Institute Genomics Platform"/>
            <consortium name="The Broad Institute Genome Sequencing Center for Infectious Disease"/>
            <person name="Wu L."/>
            <person name="Ma J."/>
        </authorList>
    </citation>
    <scope>NUCLEOTIDE SEQUENCE [LARGE SCALE GENOMIC DNA]</scope>
    <source>
        <strain evidence="3">CCUG 60214</strain>
    </source>
</reference>
<dbReference type="RefSeq" id="WP_380723542.1">
    <property type="nucleotide sequence ID" value="NZ_JBHTLK010000055.1"/>
</dbReference>